<dbReference type="PANTHER" id="PTHR10695:SF46">
    <property type="entry name" value="BIFUNCTIONAL COENZYME A SYNTHASE-RELATED"/>
    <property type="match status" value="1"/>
</dbReference>
<dbReference type="InterPro" id="IPR001977">
    <property type="entry name" value="Depp_CoAkinase"/>
</dbReference>
<comment type="catalytic activity">
    <reaction evidence="5">
        <text>3'-dephospho-CoA + ATP = ADP + CoA + H(+)</text>
        <dbReference type="Rhea" id="RHEA:18245"/>
        <dbReference type="ChEBI" id="CHEBI:15378"/>
        <dbReference type="ChEBI" id="CHEBI:30616"/>
        <dbReference type="ChEBI" id="CHEBI:57287"/>
        <dbReference type="ChEBI" id="CHEBI:57328"/>
        <dbReference type="ChEBI" id="CHEBI:456216"/>
        <dbReference type="EC" id="2.7.1.24"/>
    </reaction>
</comment>
<comment type="subcellular location">
    <subcellularLocation>
        <location evidence="5">Cytoplasm</location>
    </subcellularLocation>
</comment>
<reference evidence="8" key="1">
    <citation type="submission" date="2017-08" db="EMBL/GenBank/DDBJ databases">
        <authorList>
            <person name="Varghese N."/>
            <person name="Submissions S."/>
        </authorList>
    </citation>
    <scope>NUCLEOTIDE SEQUENCE [LARGE SCALE GENOMIC DNA]</scope>
    <source>
        <strain evidence="8">JC23</strain>
    </source>
</reference>
<evidence type="ECO:0000256" key="6">
    <source>
        <dbReference type="NCBIfam" id="TIGR00152"/>
    </source>
</evidence>
<dbReference type="EC" id="2.7.1.24" evidence="5 6"/>
<evidence type="ECO:0000256" key="5">
    <source>
        <dbReference type="HAMAP-Rule" id="MF_00376"/>
    </source>
</evidence>
<comment type="pathway">
    <text evidence="5">Cofactor biosynthesis; coenzyme A biosynthesis; CoA from (R)-pantothenate: step 5/5.</text>
</comment>
<dbReference type="AlphaFoldDB" id="A0A285U3N5"/>
<dbReference type="GO" id="GO:0015937">
    <property type="term" value="P:coenzyme A biosynthetic process"/>
    <property type="evidence" value="ECO:0007669"/>
    <property type="project" value="UniProtKB-UniRule"/>
</dbReference>
<dbReference type="Pfam" id="PF01121">
    <property type="entry name" value="CoaE"/>
    <property type="match status" value="1"/>
</dbReference>
<dbReference type="InterPro" id="IPR027417">
    <property type="entry name" value="P-loop_NTPase"/>
</dbReference>
<keyword evidence="3 5" id="KW-0067">ATP-binding</keyword>
<evidence type="ECO:0000256" key="4">
    <source>
        <dbReference type="ARBA" id="ARBA00022993"/>
    </source>
</evidence>
<evidence type="ECO:0000256" key="2">
    <source>
        <dbReference type="ARBA" id="ARBA00022741"/>
    </source>
</evidence>
<evidence type="ECO:0000256" key="3">
    <source>
        <dbReference type="ARBA" id="ARBA00022840"/>
    </source>
</evidence>
<dbReference type="EMBL" id="OBQC01000002">
    <property type="protein sequence ID" value="SOC36554.1"/>
    <property type="molecule type" value="Genomic_DNA"/>
</dbReference>
<evidence type="ECO:0000313" key="8">
    <source>
        <dbReference type="Proteomes" id="UP000219252"/>
    </source>
</evidence>
<keyword evidence="5 7" id="KW-0418">Kinase</keyword>
<evidence type="ECO:0000313" key="7">
    <source>
        <dbReference type="EMBL" id="SOC36554.1"/>
    </source>
</evidence>
<dbReference type="PROSITE" id="PS51219">
    <property type="entry name" value="DPCK"/>
    <property type="match status" value="1"/>
</dbReference>
<comment type="similarity">
    <text evidence="1 5">Belongs to the CoaE family.</text>
</comment>
<keyword evidence="8" id="KW-1185">Reference proteome</keyword>
<dbReference type="GO" id="GO:0004140">
    <property type="term" value="F:dephospho-CoA kinase activity"/>
    <property type="evidence" value="ECO:0007669"/>
    <property type="project" value="UniProtKB-UniRule"/>
</dbReference>
<evidence type="ECO:0000256" key="1">
    <source>
        <dbReference type="ARBA" id="ARBA00009018"/>
    </source>
</evidence>
<proteinExistence type="inferred from homology"/>
<dbReference type="Gene3D" id="3.40.50.300">
    <property type="entry name" value="P-loop containing nucleotide triphosphate hydrolases"/>
    <property type="match status" value="1"/>
</dbReference>
<keyword evidence="2 5" id="KW-0547">Nucleotide-binding</keyword>
<dbReference type="GO" id="GO:0005524">
    <property type="term" value="F:ATP binding"/>
    <property type="evidence" value="ECO:0007669"/>
    <property type="project" value="UniProtKB-UniRule"/>
</dbReference>
<dbReference type="OrthoDB" id="9812943at2"/>
<dbReference type="FunFam" id="3.40.50.300:FF:000485">
    <property type="entry name" value="Dephospho-CoA kinase CAB5"/>
    <property type="match status" value="1"/>
</dbReference>
<gene>
    <name evidence="5" type="primary">coaE</name>
    <name evidence="7" type="ORF">SAMN05877842_102479</name>
</gene>
<feature type="binding site" evidence="5">
    <location>
        <begin position="10"/>
        <end position="15"/>
    </location>
    <ligand>
        <name>ATP</name>
        <dbReference type="ChEBI" id="CHEBI:30616"/>
    </ligand>
</feature>
<protein>
    <recommendedName>
        <fullName evidence="5 6">Dephospho-CoA kinase</fullName>
        <ecNumber evidence="5 6">2.7.1.24</ecNumber>
    </recommendedName>
    <alternativeName>
        <fullName evidence="5">Dephosphocoenzyme A kinase</fullName>
    </alternativeName>
</protein>
<comment type="function">
    <text evidence="5">Catalyzes the phosphorylation of the 3'-hydroxyl group of dephosphocoenzyme A to form coenzyme A.</text>
</comment>
<name>A0A285U3N5_9BACL</name>
<accession>A0A285U3N5</accession>
<dbReference type="CDD" id="cd02022">
    <property type="entry name" value="DPCK"/>
    <property type="match status" value="1"/>
</dbReference>
<keyword evidence="4 5" id="KW-0173">Coenzyme A biosynthesis</keyword>
<sequence length="198" mass="21899">MIIGLTGSIASGKSTVANMLKEYGLPIVDADVVARVVVEPGTATLAKIVEAFGKEVITENGEMDRAKVGSIIFHDESKRKVLNDIIHPAIRAEMLRQRDEHIANGAKTVIMDIPLLFESKLQHYVEKILVVTVSEETQLRRLMERNQLSEEDARARISSQLPLSEKEKGADAVIDNNGTVEETRAQLETVLRNWGVIS</sequence>
<organism evidence="7 8">
    <name type="scientific">Ureibacillus acetophenoni</name>
    <dbReference type="NCBI Taxonomy" id="614649"/>
    <lineage>
        <taxon>Bacteria</taxon>
        <taxon>Bacillati</taxon>
        <taxon>Bacillota</taxon>
        <taxon>Bacilli</taxon>
        <taxon>Bacillales</taxon>
        <taxon>Caryophanaceae</taxon>
        <taxon>Ureibacillus</taxon>
    </lineage>
</organism>
<dbReference type="GO" id="GO:0005737">
    <property type="term" value="C:cytoplasm"/>
    <property type="evidence" value="ECO:0007669"/>
    <property type="project" value="UniProtKB-SubCell"/>
</dbReference>
<keyword evidence="5" id="KW-0963">Cytoplasm</keyword>
<keyword evidence="5" id="KW-0808">Transferase</keyword>
<dbReference type="UniPathway" id="UPA00241">
    <property type="reaction ID" value="UER00356"/>
</dbReference>
<dbReference type="RefSeq" id="WP_097148528.1">
    <property type="nucleotide sequence ID" value="NZ_OBQC01000002.1"/>
</dbReference>
<dbReference type="PANTHER" id="PTHR10695">
    <property type="entry name" value="DEPHOSPHO-COA KINASE-RELATED"/>
    <property type="match status" value="1"/>
</dbReference>
<dbReference type="Proteomes" id="UP000219252">
    <property type="component" value="Unassembled WGS sequence"/>
</dbReference>
<dbReference type="HAMAP" id="MF_00376">
    <property type="entry name" value="Dephospho_CoA_kinase"/>
    <property type="match status" value="1"/>
</dbReference>
<dbReference type="NCBIfam" id="TIGR00152">
    <property type="entry name" value="dephospho-CoA kinase"/>
    <property type="match status" value="1"/>
</dbReference>
<dbReference type="SUPFAM" id="SSF52540">
    <property type="entry name" value="P-loop containing nucleoside triphosphate hydrolases"/>
    <property type="match status" value="1"/>
</dbReference>